<dbReference type="Pfam" id="PF08232">
    <property type="entry name" value="Striatin"/>
    <property type="match status" value="1"/>
</dbReference>
<feature type="compositionally biased region" description="Low complexity" evidence="8">
    <location>
        <begin position="28"/>
        <end position="55"/>
    </location>
</feature>
<dbReference type="PRINTS" id="PR00320">
    <property type="entry name" value="GPROTEINBRPT"/>
</dbReference>
<evidence type="ECO:0000256" key="3">
    <source>
        <dbReference type="ARBA" id="ARBA00022737"/>
    </source>
</evidence>
<dbReference type="Pfam" id="PF00400">
    <property type="entry name" value="WD40"/>
    <property type="match status" value="6"/>
</dbReference>
<evidence type="ECO:0000313" key="10">
    <source>
        <dbReference type="EMBL" id="KAF5365579.1"/>
    </source>
</evidence>
<accession>A0A8H5GIU1</accession>
<dbReference type="InterPro" id="IPR019775">
    <property type="entry name" value="WD40_repeat_CS"/>
</dbReference>
<name>A0A8H5GIU1_9AGAR</name>
<feature type="region of interest" description="Disordered" evidence="8">
    <location>
        <begin position="156"/>
        <end position="193"/>
    </location>
</feature>
<keyword evidence="4" id="KW-0112">Calmodulin-binding</keyword>
<dbReference type="PROSITE" id="PS50294">
    <property type="entry name" value="WD_REPEATS_REGION"/>
    <property type="match status" value="4"/>
</dbReference>
<feature type="repeat" description="WD" evidence="6">
    <location>
        <begin position="500"/>
        <end position="541"/>
    </location>
</feature>
<dbReference type="OrthoDB" id="727118at2759"/>
<evidence type="ECO:0000313" key="11">
    <source>
        <dbReference type="Proteomes" id="UP000559256"/>
    </source>
</evidence>
<sequence length="787" mass="86250">MTLQPPTPNNVNISRPPSIQIPMLGSLQGLQPSQQQEQQQNHQQQQQQGQQQNQNPIPPPPPTNGQDFTLSSVLHFLQTEWRRYERDRNEWEIERAEMRARIALLEGERRSFENVKLDLMRRIKMLEFALRMERSKQLTQPTSSVSPQKLATIQSQIAQKDDLSTHKAESSGSSPRSEDSPLPDSRLPNGATLGRPMSWAGLNWISGPSGGAGGLGKPPPGRDPKSRARSRDYLKQCLQEIQYLTSPQAMNPLPNRPLLNSSAIPLSLPNVPSFEMAYNGRPRKVLPESGSLLNGINIMSGPSSAPAAGAPLERPNPLGSGMLQPPQPSPQQPSQQSQPQSQPQNGIYPEAETTTSQGDKDREGDEPQQVTAIFRPDDAGEWKEKLRLSHEASEQARLAREAAGGPWDRRDDDDMKEEDGELDDDESTVVSEGEGSKVWKAKRTLRNHLDAVRAISFHPNELCLATGGDDCTVKIWRMDAAGLASSTTRMTTEIEPQLTLRGHSAAITRLIHAPSKQLLYSASLDSSIRVWALPNPSHTTYAPYDETRSRGELVGHTDAVWDLALVRDEGALISCGAEGAVKVWDVSGPSGGGHLRLTWGWNGLENTSLDDLHEDTDAPGATSVEALKSDLKKVAVAYQNAVVKIFDIETGKELSRLATDISYDGTPATQINRIASHPTMSLLVTAHEDKHIRIFDIITGQCTHSMQAHLDGVTSLSIDSAGFSLVSGSHDCSIRFWDLLGSRVCVQEITTHREKAREGVLDVEFHPTLPFMASAGADGVVKLYASS</sequence>
<evidence type="ECO:0000256" key="5">
    <source>
        <dbReference type="ARBA" id="ARBA00023054"/>
    </source>
</evidence>
<feature type="region of interest" description="Disordered" evidence="8">
    <location>
        <begin position="1"/>
        <end position="67"/>
    </location>
</feature>
<feature type="compositionally biased region" description="Basic and acidic residues" evidence="8">
    <location>
        <begin position="159"/>
        <end position="169"/>
    </location>
</feature>
<dbReference type="CDD" id="cd00200">
    <property type="entry name" value="WD40"/>
    <property type="match status" value="1"/>
</dbReference>
<dbReference type="InterPro" id="IPR020472">
    <property type="entry name" value="WD40_PAC1"/>
</dbReference>
<protein>
    <recommendedName>
        <fullName evidence="9">Striatin N-terminal domain-containing protein</fullName>
    </recommendedName>
</protein>
<keyword evidence="2 6" id="KW-0853">WD repeat</keyword>
<dbReference type="Gene3D" id="1.20.5.300">
    <property type="match status" value="1"/>
</dbReference>
<feature type="compositionally biased region" description="Acidic residues" evidence="8">
    <location>
        <begin position="414"/>
        <end position="427"/>
    </location>
</feature>
<dbReference type="EMBL" id="JAACJM010000026">
    <property type="protein sequence ID" value="KAF5365579.1"/>
    <property type="molecule type" value="Genomic_DNA"/>
</dbReference>
<feature type="coiled-coil region" evidence="7">
    <location>
        <begin position="88"/>
        <end position="115"/>
    </location>
</feature>
<dbReference type="InterPro" id="IPR036322">
    <property type="entry name" value="WD40_repeat_dom_sf"/>
</dbReference>
<evidence type="ECO:0000256" key="1">
    <source>
        <dbReference type="ARBA" id="ARBA00009616"/>
    </source>
</evidence>
<dbReference type="GO" id="GO:0005516">
    <property type="term" value="F:calmodulin binding"/>
    <property type="evidence" value="ECO:0007669"/>
    <property type="project" value="UniProtKB-KW"/>
</dbReference>
<feature type="domain" description="Striatin N-terminal" evidence="9">
    <location>
        <begin position="69"/>
        <end position="248"/>
    </location>
</feature>
<proteinExistence type="inferred from homology"/>
<feature type="region of interest" description="Disordered" evidence="8">
    <location>
        <begin position="209"/>
        <end position="229"/>
    </location>
</feature>
<dbReference type="InterPro" id="IPR001680">
    <property type="entry name" value="WD40_rpt"/>
</dbReference>
<organism evidence="10 11">
    <name type="scientific">Tetrapyrgos nigripes</name>
    <dbReference type="NCBI Taxonomy" id="182062"/>
    <lineage>
        <taxon>Eukaryota</taxon>
        <taxon>Fungi</taxon>
        <taxon>Dikarya</taxon>
        <taxon>Basidiomycota</taxon>
        <taxon>Agaricomycotina</taxon>
        <taxon>Agaricomycetes</taxon>
        <taxon>Agaricomycetidae</taxon>
        <taxon>Agaricales</taxon>
        <taxon>Marasmiineae</taxon>
        <taxon>Marasmiaceae</taxon>
        <taxon>Tetrapyrgos</taxon>
    </lineage>
</organism>
<dbReference type="PANTHER" id="PTHR15653">
    <property type="entry name" value="STRIATIN"/>
    <property type="match status" value="1"/>
</dbReference>
<keyword evidence="3" id="KW-0677">Repeat</keyword>
<dbReference type="Gene3D" id="2.130.10.10">
    <property type="entry name" value="YVTN repeat-like/Quinoprotein amine dehydrogenase"/>
    <property type="match status" value="2"/>
</dbReference>
<dbReference type="AlphaFoldDB" id="A0A8H5GIU1"/>
<feature type="compositionally biased region" description="Basic and acidic residues" evidence="8">
    <location>
        <begin position="375"/>
        <end position="400"/>
    </location>
</feature>
<feature type="region of interest" description="Disordered" evidence="8">
    <location>
        <begin position="304"/>
        <end position="435"/>
    </location>
</feature>
<dbReference type="Proteomes" id="UP000559256">
    <property type="component" value="Unassembled WGS sequence"/>
</dbReference>
<dbReference type="PROSITE" id="PS50082">
    <property type="entry name" value="WD_REPEATS_2"/>
    <property type="match status" value="4"/>
</dbReference>
<feature type="repeat" description="WD" evidence="6">
    <location>
        <begin position="553"/>
        <end position="587"/>
    </location>
</feature>
<keyword evidence="11" id="KW-1185">Reference proteome</keyword>
<feature type="compositionally biased region" description="Low complexity" evidence="8">
    <location>
        <begin position="332"/>
        <end position="344"/>
    </location>
</feature>
<dbReference type="InterPro" id="IPR051488">
    <property type="entry name" value="WD_repeat_striatin"/>
</dbReference>
<evidence type="ECO:0000256" key="7">
    <source>
        <dbReference type="SAM" id="Coils"/>
    </source>
</evidence>
<feature type="compositionally biased region" description="Basic and acidic residues" evidence="8">
    <location>
        <begin position="220"/>
        <end position="229"/>
    </location>
</feature>
<feature type="repeat" description="WD" evidence="6">
    <location>
        <begin position="706"/>
        <end position="739"/>
    </location>
</feature>
<evidence type="ECO:0000256" key="4">
    <source>
        <dbReference type="ARBA" id="ARBA00022860"/>
    </source>
</evidence>
<dbReference type="PROSITE" id="PS00678">
    <property type="entry name" value="WD_REPEATS_1"/>
    <property type="match status" value="1"/>
</dbReference>
<gene>
    <name evidence="10" type="ORF">D9758_003126</name>
</gene>
<dbReference type="SMART" id="SM00320">
    <property type="entry name" value="WD40"/>
    <property type="match status" value="7"/>
</dbReference>
<evidence type="ECO:0000259" key="9">
    <source>
        <dbReference type="Pfam" id="PF08232"/>
    </source>
</evidence>
<evidence type="ECO:0000256" key="2">
    <source>
        <dbReference type="ARBA" id="ARBA00022574"/>
    </source>
</evidence>
<feature type="repeat" description="WD" evidence="6">
    <location>
        <begin position="445"/>
        <end position="486"/>
    </location>
</feature>
<comment type="caution">
    <text evidence="10">The sequence shown here is derived from an EMBL/GenBank/DDBJ whole genome shotgun (WGS) entry which is preliminary data.</text>
</comment>
<reference evidence="10 11" key="1">
    <citation type="journal article" date="2020" name="ISME J.">
        <title>Uncovering the hidden diversity of litter-decomposition mechanisms in mushroom-forming fungi.</title>
        <authorList>
            <person name="Floudas D."/>
            <person name="Bentzer J."/>
            <person name="Ahren D."/>
            <person name="Johansson T."/>
            <person name="Persson P."/>
            <person name="Tunlid A."/>
        </authorList>
    </citation>
    <scope>NUCLEOTIDE SEQUENCE [LARGE SCALE GENOMIC DNA]</scope>
    <source>
        <strain evidence="10 11">CBS 291.85</strain>
    </source>
</reference>
<evidence type="ECO:0000256" key="8">
    <source>
        <dbReference type="SAM" id="MobiDB-lite"/>
    </source>
</evidence>
<dbReference type="SUPFAM" id="SSF50978">
    <property type="entry name" value="WD40 repeat-like"/>
    <property type="match status" value="1"/>
</dbReference>
<evidence type="ECO:0000256" key="6">
    <source>
        <dbReference type="PROSITE-ProRule" id="PRU00221"/>
    </source>
</evidence>
<dbReference type="InterPro" id="IPR013258">
    <property type="entry name" value="Striatin_N"/>
</dbReference>
<dbReference type="PANTHER" id="PTHR15653:SF0">
    <property type="entry name" value="CONNECTOR OF KINASE TO AP-1, ISOFORM E"/>
    <property type="match status" value="1"/>
</dbReference>
<keyword evidence="5 7" id="KW-0175">Coiled coil</keyword>
<comment type="similarity">
    <text evidence="1">Belongs to the WD repeat striatin family.</text>
</comment>
<dbReference type="InterPro" id="IPR015943">
    <property type="entry name" value="WD40/YVTN_repeat-like_dom_sf"/>
</dbReference>